<dbReference type="AlphaFoldDB" id="A0A1S1RHX5"/>
<accession>A0A1S1RHX5</accession>
<evidence type="ECO:0000256" key="1">
    <source>
        <dbReference type="SAM" id="Phobius"/>
    </source>
</evidence>
<organism evidence="2 3">
    <name type="scientific">Parafrankia colletiae</name>
    <dbReference type="NCBI Taxonomy" id="573497"/>
    <lineage>
        <taxon>Bacteria</taxon>
        <taxon>Bacillati</taxon>
        <taxon>Actinomycetota</taxon>
        <taxon>Actinomycetes</taxon>
        <taxon>Frankiales</taxon>
        <taxon>Frankiaceae</taxon>
        <taxon>Parafrankia</taxon>
    </lineage>
</organism>
<keyword evidence="1" id="KW-0472">Membrane</keyword>
<keyword evidence="1" id="KW-0812">Transmembrane</keyword>
<proteinExistence type="predicted"/>
<evidence type="ECO:0000313" key="3">
    <source>
        <dbReference type="Proteomes" id="UP000179627"/>
    </source>
</evidence>
<dbReference type="EMBL" id="MBLM01000014">
    <property type="protein sequence ID" value="OHV44985.1"/>
    <property type="molecule type" value="Genomic_DNA"/>
</dbReference>
<sequence length="174" mass="18248">MAAEGGRDRAVFLGAMSVFVALNIPMIRFERVMRSANDRGIVALELAGSPTSADVLLNGWGEAGRRAAHRSLCLDFLYLTSYTASQVCALRRVAAVRGPSRGGRWARTLVPVALAAGGCDAVEGVALLTYLHGGAPAAPLVARRAAQIKFALLAVVLANLASSPRELRRGLLPG</sequence>
<comment type="caution">
    <text evidence="2">The sequence shown here is derived from an EMBL/GenBank/DDBJ whole genome shotgun (WGS) entry which is preliminary data.</text>
</comment>
<reference evidence="3" key="1">
    <citation type="submission" date="2016-07" db="EMBL/GenBank/DDBJ databases">
        <title>Sequence Frankia sp. strain CcI1.17.</title>
        <authorList>
            <person name="Ghodhbane-Gtari F."/>
            <person name="Swanson E."/>
            <person name="Gueddou A."/>
            <person name="Morris K."/>
            <person name="Hezbri K."/>
            <person name="Ktari A."/>
            <person name="Nouioui I."/>
            <person name="Abebe-Akele F."/>
            <person name="Simpson S."/>
            <person name="Thomas K."/>
            <person name="Gtari M."/>
            <person name="Tisa L.S."/>
            <person name="Hurst S."/>
        </authorList>
    </citation>
    <scope>NUCLEOTIDE SEQUENCE [LARGE SCALE GENOMIC DNA]</scope>
    <source>
        <strain evidence="3">Cc1.17</strain>
    </source>
</reference>
<evidence type="ECO:0000313" key="2">
    <source>
        <dbReference type="EMBL" id="OHV44985.1"/>
    </source>
</evidence>
<dbReference type="RefSeq" id="WP_071082396.1">
    <property type="nucleotide sequence ID" value="NZ_MBLM01000014.1"/>
</dbReference>
<name>A0A1S1RHX5_9ACTN</name>
<dbReference type="Proteomes" id="UP000179627">
    <property type="component" value="Unassembled WGS sequence"/>
</dbReference>
<protein>
    <submittedName>
        <fullName evidence="2">Uncharacterized protein</fullName>
    </submittedName>
</protein>
<gene>
    <name evidence="2" type="ORF">CC117_09830</name>
</gene>
<feature type="transmembrane region" description="Helical" evidence="1">
    <location>
        <begin position="12"/>
        <end position="29"/>
    </location>
</feature>
<keyword evidence="3" id="KW-1185">Reference proteome</keyword>
<keyword evidence="1" id="KW-1133">Transmembrane helix</keyword>